<proteinExistence type="inferred from homology"/>
<dbReference type="PRINTS" id="PR00723">
    <property type="entry name" value="SUBTILISIN"/>
</dbReference>
<keyword evidence="9" id="KW-1185">Reference proteome</keyword>
<evidence type="ECO:0000259" key="7">
    <source>
        <dbReference type="Pfam" id="PF00082"/>
    </source>
</evidence>
<accession>A0A2T0KA11</accession>
<feature type="active site" description="Charge relay system" evidence="5">
    <location>
        <position position="419"/>
    </location>
</feature>
<dbReference type="InterPro" id="IPR050131">
    <property type="entry name" value="Peptidase_S8_subtilisin-like"/>
</dbReference>
<gene>
    <name evidence="8" type="ORF">CLV67_109238</name>
</gene>
<organism evidence="8 9">
    <name type="scientific">Actinoplanes italicus</name>
    <dbReference type="NCBI Taxonomy" id="113567"/>
    <lineage>
        <taxon>Bacteria</taxon>
        <taxon>Bacillati</taxon>
        <taxon>Actinomycetota</taxon>
        <taxon>Actinomycetes</taxon>
        <taxon>Micromonosporales</taxon>
        <taxon>Micromonosporaceae</taxon>
        <taxon>Actinoplanes</taxon>
    </lineage>
</organism>
<dbReference type="Pfam" id="PF00082">
    <property type="entry name" value="Peptidase_S8"/>
    <property type="match status" value="1"/>
</dbReference>
<evidence type="ECO:0000256" key="6">
    <source>
        <dbReference type="SAM" id="MobiDB-lite"/>
    </source>
</evidence>
<evidence type="ECO:0000256" key="5">
    <source>
        <dbReference type="PROSITE-ProRule" id="PRU01240"/>
    </source>
</evidence>
<dbReference type="GO" id="GO:0004252">
    <property type="term" value="F:serine-type endopeptidase activity"/>
    <property type="evidence" value="ECO:0007669"/>
    <property type="project" value="UniProtKB-UniRule"/>
</dbReference>
<comment type="caution">
    <text evidence="8">The sequence shown here is derived from an EMBL/GenBank/DDBJ whole genome shotgun (WGS) entry which is preliminary data.</text>
</comment>
<dbReference type="InterPro" id="IPR015500">
    <property type="entry name" value="Peptidase_S8_subtilisin-rel"/>
</dbReference>
<dbReference type="PROSITE" id="PS00138">
    <property type="entry name" value="SUBTILASE_SER"/>
    <property type="match status" value="1"/>
</dbReference>
<evidence type="ECO:0000256" key="4">
    <source>
        <dbReference type="ARBA" id="ARBA00022825"/>
    </source>
</evidence>
<feature type="compositionally biased region" description="Gly residues" evidence="6">
    <location>
        <begin position="541"/>
        <end position="574"/>
    </location>
</feature>
<comment type="similarity">
    <text evidence="1 5">Belongs to the peptidase S8 family.</text>
</comment>
<dbReference type="Gene3D" id="3.40.50.200">
    <property type="entry name" value="Peptidase S8/S53 domain"/>
    <property type="match status" value="1"/>
</dbReference>
<evidence type="ECO:0000256" key="1">
    <source>
        <dbReference type="ARBA" id="ARBA00011073"/>
    </source>
</evidence>
<feature type="active site" description="Charge relay system" evidence="5">
    <location>
        <position position="222"/>
    </location>
</feature>
<feature type="domain" description="Peptidase S8/S53" evidence="7">
    <location>
        <begin position="213"/>
        <end position="440"/>
    </location>
</feature>
<reference evidence="8 9" key="1">
    <citation type="submission" date="2018-03" db="EMBL/GenBank/DDBJ databases">
        <title>Genomic Encyclopedia of Archaeal and Bacterial Type Strains, Phase II (KMG-II): from individual species to whole genera.</title>
        <authorList>
            <person name="Goeker M."/>
        </authorList>
    </citation>
    <scope>NUCLEOTIDE SEQUENCE [LARGE SCALE GENOMIC DNA]</scope>
    <source>
        <strain evidence="8 9">DSM 43146</strain>
    </source>
</reference>
<dbReference type="SUPFAM" id="SSF52743">
    <property type="entry name" value="Subtilisin-like"/>
    <property type="match status" value="1"/>
</dbReference>
<dbReference type="InterPro" id="IPR000209">
    <property type="entry name" value="Peptidase_S8/S53_dom"/>
</dbReference>
<dbReference type="GO" id="GO:0006508">
    <property type="term" value="P:proteolysis"/>
    <property type="evidence" value="ECO:0007669"/>
    <property type="project" value="UniProtKB-KW"/>
</dbReference>
<dbReference type="EMBL" id="PVMZ01000009">
    <property type="protein sequence ID" value="PRX19973.1"/>
    <property type="molecule type" value="Genomic_DNA"/>
</dbReference>
<dbReference type="RefSeq" id="WP_106321807.1">
    <property type="nucleotide sequence ID" value="NZ_BOMO01000080.1"/>
</dbReference>
<keyword evidence="2 5" id="KW-0645">Protease</keyword>
<evidence type="ECO:0000313" key="8">
    <source>
        <dbReference type="EMBL" id="PRX19973.1"/>
    </source>
</evidence>
<dbReference type="PANTHER" id="PTHR43806">
    <property type="entry name" value="PEPTIDASE S8"/>
    <property type="match status" value="1"/>
</dbReference>
<evidence type="ECO:0000313" key="9">
    <source>
        <dbReference type="Proteomes" id="UP000239415"/>
    </source>
</evidence>
<keyword evidence="4 5" id="KW-0720">Serine protease</keyword>
<dbReference type="Proteomes" id="UP000239415">
    <property type="component" value="Unassembled WGS sequence"/>
</dbReference>
<dbReference type="PANTHER" id="PTHR43806:SF11">
    <property type="entry name" value="CEREVISIN-RELATED"/>
    <property type="match status" value="1"/>
</dbReference>
<dbReference type="InterPro" id="IPR036852">
    <property type="entry name" value="Peptidase_S8/S53_dom_sf"/>
</dbReference>
<dbReference type="InterPro" id="IPR022398">
    <property type="entry name" value="Peptidase_S8_His-AS"/>
</dbReference>
<sequence length="613" mass="63549">MTDPNSAVPVGSRRERYLVAPLGAPPEADRLFARLAEDSATTVHRVVTTAPAFAVVEMDADRAAMLTMSGAVHVEPDLPLRYASPVQDPAVIPPGEVAKVPFLVTGSDGRPLEGAEVYLMHETFPLRGVTGADGRVVIDTPAGVLPAVDGVHVKPRYDYWAVWLGRPDLSTGAPNLVTCPSFAETFPGFPQRPLDGWARRAMRFDALPPTFRGDGVRIAIVDSGASVEHPDLQGRVVGDRDRWFDPVGHGTHVAGIIGGADDGHGVVGVVPEAVLHSCRIFPDGRFSDLIEAIDHCIAEKIDVINLSLGNAQPSALVAARIEQARQAGIACVAAAGSSGGPVMFPASMPTVLAVAAIGKLGGYPPESFHATRVYGVPTVDGYFSASFTCHGPEIDVCAPGVAIVSSVPPSHYAAWDGTSFAAPYVTGLAALLLAHHPDFRSRWANRDSARVDRLFELIKGSCRPLALGGMSRSGAGLPDAVAALGLVPPVTTSPPAHPILAELWTMMAQSGLIPVSVPTVGSPVHLQPAHFGAPAYFPGHGSPGQGSPGQGSPGQGSPGQGSPGHGSPGHGDGAGQRDGHDQPSRITLTAPAGEPLDPLRAAMRSAGLLPQNN</sequence>
<feature type="region of interest" description="Disordered" evidence="6">
    <location>
        <begin position="535"/>
        <end position="613"/>
    </location>
</feature>
<dbReference type="OrthoDB" id="9790784at2"/>
<evidence type="ECO:0000256" key="3">
    <source>
        <dbReference type="ARBA" id="ARBA00022801"/>
    </source>
</evidence>
<dbReference type="InterPro" id="IPR023828">
    <property type="entry name" value="Peptidase_S8_Ser-AS"/>
</dbReference>
<keyword evidence="3 5" id="KW-0378">Hydrolase</keyword>
<dbReference type="AlphaFoldDB" id="A0A2T0KA11"/>
<dbReference type="PROSITE" id="PS51892">
    <property type="entry name" value="SUBTILASE"/>
    <property type="match status" value="1"/>
</dbReference>
<name>A0A2T0KA11_9ACTN</name>
<feature type="active site" description="Charge relay system" evidence="5">
    <location>
        <position position="249"/>
    </location>
</feature>
<dbReference type="PROSITE" id="PS00137">
    <property type="entry name" value="SUBTILASE_HIS"/>
    <property type="match status" value="1"/>
</dbReference>
<protein>
    <submittedName>
        <fullName evidence="8">Subtilase family protein</fullName>
    </submittedName>
</protein>
<dbReference type="GO" id="GO:0005615">
    <property type="term" value="C:extracellular space"/>
    <property type="evidence" value="ECO:0007669"/>
    <property type="project" value="TreeGrafter"/>
</dbReference>
<evidence type="ECO:0000256" key="2">
    <source>
        <dbReference type="ARBA" id="ARBA00022670"/>
    </source>
</evidence>